<accession>A0ACC0CUE1</accession>
<dbReference type="EMBL" id="MU394342">
    <property type="protein sequence ID" value="KAI6084121.1"/>
    <property type="molecule type" value="Genomic_DNA"/>
</dbReference>
<sequence>MGKPSTQDNKLASDSVSLHTNPGESSRDYRDNDEFDTPEAAVDDLPPNYDEAFDPSESASLLPSTAAPAPAPSSISAVATRPYVADATFLEDVNTGAQYWVSKTLEDPTCLESHIRQLSAIPPRPYIKLTGTHTETRRDSKGKTEKHTVTDFDISVELTPYLYSDAQYRRSWTQLRTVENGEKVRRGTILQKRAPGSNQSIEVGGTPKPTLKEWCHLYAASHAGLKAFTLQRKMVGFDEELVKQRLRTLVNDTNYRGHLRVDLVTKGSLCEFYNDAKTNKWRLTSWIQWLFMLTLMFIFSWPYLRLRTKRWEVAVAEWPFSRMAEGGAKEYVSISEDQWYNMWGRAICKAVLEKRQTELDQSDLRRAHEAEPSFDTGNSTVDSGLSIFRAGIHAMNEVNRHLGWGGDC</sequence>
<name>A0ACC0CUE1_9PEZI</name>
<dbReference type="Proteomes" id="UP001497680">
    <property type="component" value="Unassembled WGS sequence"/>
</dbReference>
<organism evidence="1 2">
    <name type="scientific">Hypoxylon rubiginosum</name>
    <dbReference type="NCBI Taxonomy" id="110542"/>
    <lineage>
        <taxon>Eukaryota</taxon>
        <taxon>Fungi</taxon>
        <taxon>Dikarya</taxon>
        <taxon>Ascomycota</taxon>
        <taxon>Pezizomycotina</taxon>
        <taxon>Sordariomycetes</taxon>
        <taxon>Xylariomycetidae</taxon>
        <taxon>Xylariales</taxon>
        <taxon>Hypoxylaceae</taxon>
        <taxon>Hypoxylon</taxon>
    </lineage>
</organism>
<protein>
    <submittedName>
        <fullName evidence="1">Uncharacterized protein</fullName>
    </submittedName>
</protein>
<proteinExistence type="predicted"/>
<comment type="caution">
    <text evidence="1">The sequence shown here is derived from an EMBL/GenBank/DDBJ whole genome shotgun (WGS) entry which is preliminary data.</text>
</comment>
<evidence type="ECO:0000313" key="1">
    <source>
        <dbReference type="EMBL" id="KAI6084121.1"/>
    </source>
</evidence>
<reference evidence="1 2" key="1">
    <citation type="journal article" date="2022" name="New Phytol.">
        <title>Ecological generalism drives hyperdiversity of secondary metabolite gene clusters in xylarialean endophytes.</title>
        <authorList>
            <person name="Franco M.E.E."/>
            <person name="Wisecaver J.H."/>
            <person name="Arnold A.E."/>
            <person name="Ju Y.M."/>
            <person name="Slot J.C."/>
            <person name="Ahrendt S."/>
            <person name="Moore L.P."/>
            <person name="Eastman K.E."/>
            <person name="Scott K."/>
            <person name="Konkel Z."/>
            <person name="Mondo S.J."/>
            <person name="Kuo A."/>
            <person name="Hayes R.D."/>
            <person name="Haridas S."/>
            <person name="Andreopoulos B."/>
            <person name="Riley R."/>
            <person name="LaButti K."/>
            <person name="Pangilinan J."/>
            <person name="Lipzen A."/>
            <person name="Amirebrahimi M."/>
            <person name="Yan J."/>
            <person name="Adam C."/>
            <person name="Keymanesh K."/>
            <person name="Ng V."/>
            <person name="Louie K."/>
            <person name="Northen T."/>
            <person name="Drula E."/>
            <person name="Henrissat B."/>
            <person name="Hsieh H.M."/>
            <person name="Youens-Clark K."/>
            <person name="Lutzoni F."/>
            <person name="Miadlikowska J."/>
            <person name="Eastwood D.C."/>
            <person name="Hamelin R.C."/>
            <person name="Grigoriev I.V."/>
            <person name="U'Ren J.M."/>
        </authorList>
    </citation>
    <scope>NUCLEOTIDE SEQUENCE [LARGE SCALE GENOMIC DNA]</scope>
    <source>
        <strain evidence="1 2">ER1909</strain>
    </source>
</reference>
<keyword evidence="2" id="KW-1185">Reference proteome</keyword>
<evidence type="ECO:0000313" key="2">
    <source>
        <dbReference type="Proteomes" id="UP001497680"/>
    </source>
</evidence>
<gene>
    <name evidence="1" type="ORF">F4821DRAFT_243536</name>
</gene>